<dbReference type="InterPro" id="IPR003593">
    <property type="entry name" value="AAA+_ATPase"/>
</dbReference>
<feature type="domain" description="ABC transporter" evidence="8">
    <location>
        <begin position="349"/>
        <end position="588"/>
    </location>
</feature>
<evidence type="ECO:0000256" key="1">
    <source>
        <dbReference type="ARBA" id="ARBA00004651"/>
    </source>
</evidence>
<dbReference type="Gene3D" id="3.40.50.300">
    <property type="entry name" value="P-loop containing nucleotide triphosphate hydrolases"/>
    <property type="match status" value="1"/>
</dbReference>
<dbReference type="Pfam" id="PF00664">
    <property type="entry name" value="ABC_membrane"/>
    <property type="match status" value="1"/>
</dbReference>
<evidence type="ECO:0000256" key="3">
    <source>
        <dbReference type="ARBA" id="ARBA00022741"/>
    </source>
</evidence>
<dbReference type="PROSITE" id="PS50929">
    <property type="entry name" value="ABC_TM1F"/>
    <property type="match status" value="1"/>
</dbReference>
<sequence>MPDAPTFREGLTVVARGIRDEPRTFALAVVGSAVFGASLAGSGWVLGQVTDRYLVPAFRAGEVEAGQAWAAAGAMALVGTLTAIGVIVRRGYATVTQYRLQARYRRSVSRQYLRLPLAWHHRHPTGQLLSNANADVEAAFAIFAPLPFSFGVVVMLFVAGFSMFTADPVLASVAFVVLPLLVVANGFYQRAMAPRVAHAQQLRADVSDVAHESFEGALVVKTLGRETEETERFAARAHELRRANVSVGRARAAFEPVIEALPTLGTLVVLAVGTLRVSSGAIEAGTVVQVAYQLTLLAFPVRAIGWVLAELPRAAVGWRRVGSVLDATGRMQHGSAALPAAPEGRELVVRGLDHDVVDPDGSVQRLLHGIDMDVPAGSTVAVVGSTGSGKSTLTSLLVRLVDPVSGRVSLDGTDVRDVAPGGLSASVAYVPQTTFVFDDTVRGNITLGLEDGPLAVGDDEVWAALRAARAESFVAALPAGLDTRVGERGASLSGGQRQRLAIARALVRRPSVLVLDDATSAVDPTVEREILDGLRDTAGVTVVVVAYRRSTIALADQVVHVEHGRVVDRGTHEELMSRDETYRHLVEAYARDAAEREKLAAGGKG</sequence>
<reference evidence="11" key="1">
    <citation type="journal article" date="2019" name="Int. J. Syst. Evol. Microbiol.">
        <title>The Global Catalogue of Microorganisms (GCM) 10K type strain sequencing project: providing services to taxonomists for standard genome sequencing and annotation.</title>
        <authorList>
            <consortium name="The Broad Institute Genomics Platform"/>
            <consortium name="The Broad Institute Genome Sequencing Center for Infectious Disease"/>
            <person name="Wu L."/>
            <person name="Ma J."/>
        </authorList>
    </citation>
    <scope>NUCLEOTIDE SEQUENCE [LARGE SCALE GENOMIC DNA]</scope>
    <source>
        <strain evidence="11">NCAIM B.02333</strain>
    </source>
</reference>
<dbReference type="InterPro" id="IPR017871">
    <property type="entry name" value="ABC_transporter-like_CS"/>
</dbReference>
<dbReference type="PANTHER" id="PTHR24221">
    <property type="entry name" value="ATP-BINDING CASSETTE SUB-FAMILY B"/>
    <property type="match status" value="1"/>
</dbReference>
<keyword evidence="4 10" id="KW-0067">ATP-binding</keyword>
<evidence type="ECO:0000259" key="9">
    <source>
        <dbReference type="PROSITE" id="PS50929"/>
    </source>
</evidence>
<organism evidence="10 11">
    <name type="scientific">Aquipuribacter hungaricus</name>
    <dbReference type="NCBI Taxonomy" id="545624"/>
    <lineage>
        <taxon>Bacteria</taxon>
        <taxon>Bacillati</taxon>
        <taxon>Actinomycetota</taxon>
        <taxon>Actinomycetes</taxon>
        <taxon>Micrococcales</taxon>
        <taxon>Intrasporangiaceae</taxon>
        <taxon>Aquipuribacter</taxon>
    </lineage>
</organism>
<dbReference type="PANTHER" id="PTHR24221:SF654">
    <property type="entry name" value="ATP-BINDING CASSETTE SUB-FAMILY B MEMBER 6"/>
    <property type="match status" value="1"/>
</dbReference>
<feature type="transmembrane region" description="Helical" evidence="7">
    <location>
        <begin position="25"/>
        <end position="46"/>
    </location>
</feature>
<keyword evidence="3" id="KW-0547">Nucleotide-binding</keyword>
<evidence type="ECO:0000256" key="2">
    <source>
        <dbReference type="ARBA" id="ARBA00022692"/>
    </source>
</evidence>
<dbReference type="RefSeq" id="WP_340294383.1">
    <property type="nucleotide sequence ID" value="NZ_JBBEOI010000155.1"/>
</dbReference>
<keyword evidence="11" id="KW-1185">Reference proteome</keyword>
<evidence type="ECO:0000313" key="10">
    <source>
        <dbReference type="EMBL" id="MFC3687497.1"/>
    </source>
</evidence>
<dbReference type="SMART" id="SM00382">
    <property type="entry name" value="AAA"/>
    <property type="match status" value="1"/>
</dbReference>
<protein>
    <submittedName>
        <fullName evidence="10">ABC transporter ATP-binding protein</fullName>
    </submittedName>
</protein>
<evidence type="ECO:0000256" key="6">
    <source>
        <dbReference type="ARBA" id="ARBA00023136"/>
    </source>
</evidence>
<dbReference type="InterPro" id="IPR039421">
    <property type="entry name" value="Type_1_exporter"/>
</dbReference>
<dbReference type="InterPro" id="IPR003439">
    <property type="entry name" value="ABC_transporter-like_ATP-bd"/>
</dbReference>
<dbReference type="Proteomes" id="UP001595685">
    <property type="component" value="Unassembled WGS sequence"/>
</dbReference>
<dbReference type="Gene3D" id="1.20.1560.10">
    <property type="entry name" value="ABC transporter type 1, transmembrane domain"/>
    <property type="match status" value="1"/>
</dbReference>
<evidence type="ECO:0000259" key="8">
    <source>
        <dbReference type="PROSITE" id="PS50893"/>
    </source>
</evidence>
<feature type="transmembrane region" description="Helical" evidence="7">
    <location>
        <begin position="66"/>
        <end position="88"/>
    </location>
</feature>
<comment type="caution">
    <text evidence="10">The sequence shown here is derived from an EMBL/GenBank/DDBJ whole genome shotgun (WGS) entry which is preliminary data.</text>
</comment>
<dbReference type="InterPro" id="IPR027417">
    <property type="entry name" value="P-loop_NTPase"/>
</dbReference>
<dbReference type="InterPro" id="IPR036640">
    <property type="entry name" value="ABC1_TM_sf"/>
</dbReference>
<comment type="subcellular location">
    <subcellularLocation>
        <location evidence="1">Cell membrane</location>
        <topology evidence="1">Multi-pass membrane protein</topology>
    </subcellularLocation>
</comment>
<dbReference type="PROSITE" id="PS50893">
    <property type="entry name" value="ABC_TRANSPORTER_2"/>
    <property type="match status" value="1"/>
</dbReference>
<accession>A0ABV7WDF1</accession>
<keyword evidence="2 7" id="KW-0812">Transmembrane</keyword>
<keyword evidence="6 7" id="KW-0472">Membrane</keyword>
<evidence type="ECO:0000256" key="4">
    <source>
        <dbReference type="ARBA" id="ARBA00022840"/>
    </source>
</evidence>
<proteinExistence type="predicted"/>
<dbReference type="PROSITE" id="PS00211">
    <property type="entry name" value="ABC_TRANSPORTER_1"/>
    <property type="match status" value="1"/>
</dbReference>
<dbReference type="InterPro" id="IPR011527">
    <property type="entry name" value="ABC1_TM_dom"/>
</dbReference>
<gene>
    <name evidence="10" type="ORF">ACFOLH_04000</name>
</gene>
<feature type="transmembrane region" description="Helical" evidence="7">
    <location>
        <begin position="138"/>
        <end position="163"/>
    </location>
</feature>
<dbReference type="Pfam" id="PF00005">
    <property type="entry name" value="ABC_tran"/>
    <property type="match status" value="1"/>
</dbReference>
<dbReference type="SUPFAM" id="SSF52540">
    <property type="entry name" value="P-loop containing nucleoside triphosphate hydrolases"/>
    <property type="match status" value="1"/>
</dbReference>
<feature type="transmembrane region" description="Helical" evidence="7">
    <location>
        <begin position="169"/>
        <end position="188"/>
    </location>
</feature>
<dbReference type="SUPFAM" id="SSF90123">
    <property type="entry name" value="ABC transporter transmembrane region"/>
    <property type="match status" value="1"/>
</dbReference>
<name>A0ABV7WDF1_9MICO</name>
<keyword evidence="5 7" id="KW-1133">Transmembrane helix</keyword>
<evidence type="ECO:0000313" key="11">
    <source>
        <dbReference type="Proteomes" id="UP001595685"/>
    </source>
</evidence>
<feature type="domain" description="ABC transmembrane type-1" evidence="9">
    <location>
        <begin position="26"/>
        <end position="313"/>
    </location>
</feature>
<dbReference type="EMBL" id="JBHRWW010000002">
    <property type="protein sequence ID" value="MFC3687497.1"/>
    <property type="molecule type" value="Genomic_DNA"/>
</dbReference>
<dbReference type="GO" id="GO:0005524">
    <property type="term" value="F:ATP binding"/>
    <property type="evidence" value="ECO:0007669"/>
    <property type="project" value="UniProtKB-KW"/>
</dbReference>
<evidence type="ECO:0000256" key="5">
    <source>
        <dbReference type="ARBA" id="ARBA00022989"/>
    </source>
</evidence>
<evidence type="ECO:0000256" key="7">
    <source>
        <dbReference type="SAM" id="Phobius"/>
    </source>
</evidence>